<dbReference type="PANTHER" id="PTHR30050">
    <property type="entry name" value="CHROMOSOMAL REPLICATION INITIATOR PROTEIN DNAA"/>
    <property type="match status" value="1"/>
</dbReference>
<name>A0ABT1LEL1_9HYPH</name>
<keyword evidence="3" id="KW-1185">Reference proteome</keyword>
<dbReference type="RefSeq" id="WP_254742702.1">
    <property type="nucleotide sequence ID" value="NZ_JANCLU010000011.1"/>
</dbReference>
<dbReference type="Gene3D" id="3.40.50.300">
    <property type="entry name" value="P-loop containing nucleotide triphosphate hydrolases"/>
    <property type="match status" value="1"/>
</dbReference>
<organism evidence="2 3">
    <name type="scientific">Alsobacter ponti</name>
    <dbReference type="NCBI Taxonomy" id="2962936"/>
    <lineage>
        <taxon>Bacteria</taxon>
        <taxon>Pseudomonadati</taxon>
        <taxon>Pseudomonadota</taxon>
        <taxon>Alphaproteobacteria</taxon>
        <taxon>Hyphomicrobiales</taxon>
        <taxon>Alsobacteraceae</taxon>
        <taxon>Alsobacter</taxon>
    </lineage>
</organism>
<dbReference type="SUPFAM" id="SSF52540">
    <property type="entry name" value="P-loop containing nucleoside triphosphate hydrolases"/>
    <property type="match status" value="1"/>
</dbReference>
<dbReference type="PANTHER" id="PTHR30050:SF5">
    <property type="entry name" value="DNAA REGULATORY INACTIVATOR HDA"/>
    <property type="match status" value="1"/>
</dbReference>
<reference evidence="2 3" key="1">
    <citation type="submission" date="2022-07" db="EMBL/GenBank/DDBJ databases">
        <authorList>
            <person name="Li W.-J."/>
            <person name="Deng Q.-Q."/>
        </authorList>
    </citation>
    <scope>NUCLEOTIDE SEQUENCE [LARGE SCALE GENOMIC DNA]</scope>
    <source>
        <strain evidence="2 3">SYSU M60028</strain>
    </source>
</reference>
<dbReference type="InterPro" id="IPR055199">
    <property type="entry name" value="Hda_lid"/>
</dbReference>
<evidence type="ECO:0000259" key="1">
    <source>
        <dbReference type="Pfam" id="PF22688"/>
    </source>
</evidence>
<sequence length="234" mass="25655">MTKREPPRQLALDLPVEEGHDAEDFLVSPSNEAAYAAVEAWPDWPDRVLLLIGPPGSGKTHCAAIWAARAHAWTLPRARLRAEDVPRLVSSGALVVEDCDRASGHEDALFHLLNLARERGAWVLLTARTPASDWGLATPDLLSRLRLAPSAVLGEPDDALLRAVLVKHFVERQLIVDTSVVEFLCARLERSMGAVREVVDALDRAGLERGRRITRPLAGEILRSLESRGAPDRA</sequence>
<comment type="caution">
    <text evidence="2">The sequence shown here is derived from an EMBL/GenBank/DDBJ whole genome shotgun (WGS) entry which is preliminary data.</text>
</comment>
<gene>
    <name evidence="2" type="ORF">NK718_12645</name>
</gene>
<proteinExistence type="predicted"/>
<evidence type="ECO:0000313" key="3">
    <source>
        <dbReference type="Proteomes" id="UP001205890"/>
    </source>
</evidence>
<evidence type="ECO:0000313" key="2">
    <source>
        <dbReference type="EMBL" id="MCP8939366.1"/>
    </source>
</evidence>
<dbReference type="EMBL" id="JANCLU010000011">
    <property type="protein sequence ID" value="MCP8939366.1"/>
    <property type="molecule type" value="Genomic_DNA"/>
</dbReference>
<accession>A0ABT1LEL1</accession>
<dbReference type="InterPro" id="IPR027417">
    <property type="entry name" value="P-loop_NTPase"/>
</dbReference>
<dbReference type="Proteomes" id="UP001205890">
    <property type="component" value="Unassembled WGS sequence"/>
</dbReference>
<protein>
    <recommendedName>
        <fullName evidence="1">Hda lid domain-containing protein</fullName>
    </recommendedName>
</protein>
<dbReference type="Pfam" id="PF22688">
    <property type="entry name" value="Hda_lid"/>
    <property type="match status" value="1"/>
</dbReference>
<feature type="domain" description="Hda lid" evidence="1">
    <location>
        <begin position="162"/>
        <end position="222"/>
    </location>
</feature>
<dbReference type="Gene3D" id="1.10.8.60">
    <property type="match status" value="1"/>
</dbReference>